<comment type="caution">
    <text evidence="2">The sequence shown here is derived from an EMBL/GenBank/DDBJ whole genome shotgun (WGS) entry which is preliminary data.</text>
</comment>
<protein>
    <recommendedName>
        <fullName evidence="4">HNH homing endonuclease</fullName>
    </recommendedName>
</protein>
<dbReference type="EMBL" id="JBFOLK010000008">
    <property type="protein sequence ID" value="KAL2490949.1"/>
    <property type="molecule type" value="Genomic_DNA"/>
</dbReference>
<name>A0ABD1RSE3_9LAMI</name>
<gene>
    <name evidence="2" type="ORF">Adt_26577</name>
</gene>
<proteinExistence type="predicted"/>
<evidence type="ECO:0000313" key="2">
    <source>
        <dbReference type="EMBL" id="KAL2490949.1"/>
    </source>
</evidence>
<reference evidence="3" key="1">
    <citation type="submission" date="2024-07" db="EMBL/GenBank/DDBJ databases">
        <title>Two chromosome-level genome assemblies of Korean endemic species Abeliophyllum distichum and Forsythia ovata (Oleaceae).</title>
        <authorList>
            <person name="Jang H."/>
        </authorList>
    </citation>
    <scope>NUCLEOTIDE SEQUENCE [LARGE SCALE GENOMIC DNA]</scope>
</reference>
<dbReference type="Proteomes" id="UP001604336">
    <property type="component" value="Unassembled WGS sequence"/>
</dbReference>
<evidence type="ECO:0000256" key="1">
    <source>
        <dbReference type="SAM" id="MobiDB-lite"/>
    </source>
</evidence>
<feature type="region of interest" description="Disordered" evidence="1">
    <location>
        <begin position="111"/>
        <end position="134"/>
    </location>
</feature>
<evidence type="ECO:0008006" key="4">
    <source>
        <dbReference type="Google" id="ProtNLM"/>
    </source>
</evidence>
<keyword evidence="3" id="KW-1185">Reference proteome</keyword>
<sequence length="180" mass="20554">MSSRLPPIRDIAHQLHFVSGDVSSKRQTNRNNPDETNELQLHQIKANKCCRFIFDSGDWFWMHVKDLYPFNAGSDSRSNPFEEGGDDAIQASHGPLLHWTQAKDHIGDISEANGTLEDQNKRETKFGGQKRRKSGEITMRSHGYNNHAIAWLYKDAIARVAFQKQNAMEINHAIAMLLHM</sequence>
<organism evidence="2 3">
    <name type="scientific">Abeliophyllum distichum</name>
    <dbReference type="NCBI Taxonomy" id="126358"/>
    <lineage>
        <taxon>Eukaryota</taxon>
        <taxon>Viridiplantae</taxon>
        <taxon>Streptophyta</taxon>
        <taxon>Embryophyta</taxon>
        <taxon>Tracheophyta</taxon>
        <taxon>Spermatophyta</taxon>
        <taxon>Magnoliopsida</taxon>
        <taxon>eudicotyledons</taxon>
        <taxon>Gunneridae</taxon>
        <taxon>Pentapetalae</taxon>
        <taxon>asterids</taxon>
        <taxon>lamiids</taxon>
        <taxon>Lamiales</taxon>
        <taxon>Oleaceae</taxon>
        <taxon>Forsythieae</taxon>
        <taxon>Abeliophyllum</taxon>
    </lineage>
</organism>
<accession>A0ABD1RSE3</accession>
<evidence type="ECO:0000313" key="3">
    <source>
        <dbReference type="Proteomes" id="UP001604336"/>
    </source>
</evidence>
<dbReference type="AlphaFoldDB" id="A0ABD1RSE3"/>